<dbReference type="EMBL" id="RJPQ01000001">
    <property type="protein sequence ID" value="RSJ87925.1"/>
    <property type="molecule type" value="Genomic_DNA"/>
</dbReference>
<organism evidence="1 2">
    <name type="scientific">Streptococcus cristatus</name>
    <dbReference type="NCBI Taxonomy" id="45634"/>
    <lineage>
        <taxon>Bacteria</taxon>
        <taxon>Bacillati</taxon>
        <taxon>Bacillota</taxon>
        <taxon>Bacilli</taxon>
        <taxon>Lactobacillales</taxon>
        <taxon>Streptococcaceae</taxon>
        <taxon>Streptococcus</taxon>
    </lineage>
</organism>
<evidence type="ECO:0000313" key="1">
    <source>
        <dbReference type="EMBL" id="RSJ87925.1"/>
    </source>
</evidence>
<dbReference type="Proteomes" id="UP000277890">
    <property type="component" value="Unassembled WGS sequence"/>
</dbReference>
<proteinExistence type="predicted"/>
<accession>A0A3R9MQ90</accession>
<comment type="caution">
    <text evidence="1">The sequence shown here is derived from an EMBL/GenBank/DDBJ whole genome shotgun (WGS) entry which is preliminary data.</text>
</comment>
<gene>
    <name evidence="1" type="ORF">D8794_00855</name>
</gene>
<sequence length="172" mass="19285">METADKLRKDELSYSSTLEKLQADQSEGHAKLYAFYDIDHNGTLELLTGHMSTNGDYYLAAIYYLNQGVSTYLAQSKVALVGGSREGVTIYTDGTVFYARWHALRPEAEGYIYRLRSDNTGFDIEKEGEFHILGVESNDERSADSVFGLSSKTPLDLATLTWKDISSYSLDH</sequence>
<dbReference type="RefSeq" id="WP_125370921.1">
    <property type="nucleotide sequence ID" value="NZ_RJPO01000001.1"/>
</dbReference>
<name>A0A3R9MQ90_STRCR</name>
<reference evidence="1 2" key="1">
    <citation type="submission" date="2018-11" db="EMBL/GenBank/DDBJ databases">
        <title>Species Designations Belie Phenotypic and Genotypic Heterogeneity in Oral Streptococci.</title>
        <authorList>
            <person name="Velsko I."/>
        </authorList>
    </citation>
    <scope>NUCLEOTIDE SEQUENCE [LARGE SCALE GENOMIC DNA]</scope>
    <source>
        <strain evidence="1 2">A54</strain>
    </source>
</reference>
<protein>
    <submittedName>
        <fullName evidence="1">Uncharacterized protein</fullName>
    </submittedName>
</protein>
<dbReference type="AlphaFoldDB" id="A0A3R9MQ90"/>
<evidence type="ECO:0000313" key="2">
    <source>
        <dbReference type="Proteomes" id="UP000277890"/>
    </source>
</evidence>